<organism evidence="3">
    <name type="scientific">Singulisphaera sp. Ch08</name>
    <dbReference type="NCBI Taxonomy" id="3120278"/>
    <lineage>
        <taxon>Bacteria</taxon>
        <taxon>Pseudomonadati</taxon>
        <taxon>Planctomycetota</taxon>
        <taxon>Planctomycetia</taxon>
        <taxon>Isosphaerales</taxon>
        <taxon>Isosphaeraceae</taxon>
        <taxon>Singulisphaera</taxon>
    </lineage>
</organism>
<keyword evidence="1" id="KW-0175">Coiled coil</keyword>
<dbReference type="EMBL" id="CP155447">
    <property type="protein sequence ID" value="XBH06754.1"/>
    <property type="molecule type" value="Genomic_DNA"/>
</dbReference>
<accession>A0AAU7CMU1</accession>
<evidence type="ECO:0000256" key="2">
    <source>
        <dbReference type="SAM" id="SignalP"/>
    </source>
</evidence>
<evidence type="ECO:0008006" key="4">
    <source>
        <dbReference type="Google" id="ProtNLM"/>
    </source>
</evidence>
<dbReference type="Gene3D" id="1.20.1600.10">
    <property type="entry name" value="Outer membrane efflux proteins (OEP)"/>
    <property type="match status" value="1"/>
</dbReference>
<feature type="signal peptide" evidence="2">
    <location>
        <begin position="1"/>
        <end position="25"/>
    </location>
</feature>
<evidence type="ECO:0000313" key="3">
    <source>
        <dbReference type="EMBL" id="XBH06754.1"/>
    </source>
</evidence>
<feature type="coiled-coil region" evidence="1">
    <location>
        <begin position="324"/>
        <end position="380"/>
    </location>
</feature>
<reference evidence="3" key="1">
    <citation type="submission" date="2024-05" db="EMBL/GenBank/DDBJ databases">
        <title>Planctomycetes of the genus Singulisphaera possess chitinolytic capabilities.</title>
        <authorList>
            <person name="Ivanova A."/>
        </authorList>
    </citation>
    <scope>NUCLEOTIDE SEQUENCE</scope>
    <source>
        <strain evidence="3">Ch08T</strain>
    </source>
</reference>
<keyword evidence="2" id="KW-0732">Signal</keyword>
<protein>
    <recommendedName>
        <fullName evidence="4">TolC family protein</fullName>
    </recommendedName>
</protein>
<dbReference type="PROSITE" id="PS51257">
    <property type="entry name" value="PROKAR_LIPOPROTEIN"/>
    <property type="match status" value="1"/>
</dbReference>
<dbReference type="AlphaFoldDB" id="A0AAU7CMU1"/>
<dbReference type="SUPFAM" id="SSF56954">
    <property type="entry name" value="Outer membrane efflux proteins (OEP)"/>
    <property type="match status" value="1"/>
</dbReference>
<name>A0AAU7CMU1_9BACT</name>
<gene>
    <name evidence="3" type="ORF">V5E97_12140</name>
</gene>
<dbReference type="RefSeq" id="WP_406699602.1">
    <property type="nucleotide sequence ID" value="NZ_CP155447.1"/>
</dbReference>
<sequence>MLNRSGIVRNGAMLLLLVASGCAHLQGDRSGCCGPLPGDAPALTIPPVVERGTISPDLSQLASFETLENALSQERGAVSTYRALSARDCQCLAARSSSVGNLLDQRANGCLEQARGTGPLRDEVNRTTLVHEGMLRDAALEARNRSAGAALELFFKLAEAEGRLDVLKQSLVEIEETLASGERMKAKGMQLGDDFEILRRQRVATLNSNIELDLAIERLNTELQHQLKLGPTGERWRIWPVVEESVIADPIDVTAAVTLGWEHRADLALLRRLGQSLDRENAPLIRGVLGQIHALLELSSQDELTAGKVLLSLFKRPQASDREVQELCRQLQAYRIERELAVAEEIRQDVMVVAARLRQVAVAREEVDGWDRRLDELKAKSERGISTFPERTTVQLRRFEAQGALIERVMAWHIARVHLAEHQGILSEGCGPTACPLATSPNPG</sequence>
<feature type="chain" id="PRO_5043761525" description="TolC family protein" evidence="2">
    <location>
        <begin position="26"/>
        <end position="444"/>
    </location>
</feature>
<proteinExistence type="predicted"/>
<evidence type="ECO:0000256" key="1">
    <source>
        <dbReference type="SAM" id="Coils"/>
    </source>
</evidence>